<accession>A0A7L5BZ31</accession>
<evidence type="ECO:0000313" key="3">
    <source>
        <dbReference type="Proteomes" id="UP000503336"/>
    </source>
</evidence>
<organism evidence="2 3">
    <name type="scientific">Pikeienuella piscinae</name>
    <dbReference type="NCBI Taxonomy" id="2748098"/>
    <lineage>
        <taxon>Bacteria</taxon>
        <taxon>Pseudomonadati</taxon>
        <taxon>Pseudomonadota</taxon>
        <taxon>Alphaproteobacteria</taxon>
        <taxon>Rhodobacterales</taxon>
        <taxon>Paracoccaceae</taxon>
        <taxon>Pikeienuella</taxon>
    </lineage>
</organism>
<dbReference type="RefSeq" id="WP_165100398.1">
    <property type="nucleotide sequence ID" value="NZ_CP049056.1"/>
</dbReference>
<protein>
    <recommendedName>
        <fullName evidence="4">Tetratricopeptide repeat protein</fullName>
    </recommendedName>
</protein>
<dbReference type="Proteomes" id="UP000503336">
    <property type="component" value="Chromosome"/>
</dbReference>
<dbReference type="EMBL" id="CP049056">
    <property type="protein sequence ID" value="QIE56731.1"/>
    <property type="molecule type" value="Genomic_DNA"/>
</dbReference>
<dbReference type="AlphaFoldDB" id="A0A7L5BZ31"/>
<dbReference type="KEGG" id="hdh:G5B40_15595"/>
<keyword evidence="3" id="KW-1185">Reference proteome</keyword>
<gene>
    <name evidence="2" type="ORF">G5B40_15595</name>
</gene>
<evidence type="ECO:0000256" key="1">
    <source>
        <dbReference type="SAM" id="MobiDB-lite"/>
    </source>
</evidence>
<sequence>MKTGTGKTLRHEDVYEELERILTSSAFEASERKRQFLRFVVEETLSGRADRIKAYTIATSVFGRGDDFDPMQDSIVRIEAAGLRRAIERFYLTQGVAGGVCISIPKGGYTPQFGTSSDGAQAAETAKKVKAATSLHQLGPRIMVENFDVGSDLDNLAGIGKTMTCQVISALTRFTGIFVYGFDTTERRDATGRLDRRPDSLAIDYHLLGTVTISRKSLHVDILMKRAKDGCFVWADSVTRTLNDDCDPSRIVSLCREIAGHVARIVALRDGVIDSQARECAGDAPRHFAGYQKLLDFQDYWRTLEPSRFEPLLRDLELTVAADPQFADAFACLSMLYSNAARYGYDVSELCDDPLEHAMELAKSAIHLAPQSSRAHHARAIAEWFLGRVDASVATMQIARSLNPNDPELLAESGFRSAMRMDWKTAVPLIEEAYLRNPLQTGQYRMGLFFYHFAEGRYDTAFQITEDIQAPGVAVVHLAAAAALARAGRKGEARARLGEVERLSPSFQQKLRVDLAFRQIHPDLIDAIAAAIEDTNPSWSPSARGADLRRVQGGGATR</sequence>
<dbReference type="Gene3D" id="1.25.40.10">
    <property type="entry name" value="Tetratricopeptide repeat domain"/>
    <property type="match status" value="1"/>
</dbReference>
<evidence type="ECO:0008006" key="4">
    <source>
        <dbReference type="Google" id="ProtNLM"/>
    </source>
</evidence>
<evidence type="ECO:0000313" key="2">
    <source>
        <dbReference type="EMBL" id="QIE56731.1"/>
    </source>
</evidence>
<feature type="region of interest" description="Disordered" evidence="1">
    <location>
        <begin position="538"/>
        <end position="558"/>
    </location>
</feature>
<dbReference type="InterPro" id="IPR011990">
    <property type="entry name" value="TPR-like_helical_dom_sf"/>
</dbReference>
<dbReference type="SUPFAM" id="SSF48452">
    <property type="entry name" value="TPR-like"/>
    <property type="match status" value="1"/>
</dbReference>
<proteinExistence type="predicted"/>
<reference evidence="2 3" key="1">
    <citation type="submission" date="2020-02" db="EMBL/GenBank/DDBJ databases">
        <title>complete genome sequence of Rhodobacteraceae bacterium.</title>
        <authorList>
            <person name="Park J."/>
            <person name="Kim Y.-S."/>
            <person name="Kim K.-H."/>
        </authorList>
    </citation>
    <scope>NUCLEOTIDE SEQUENCE [LARGE SCALE GENOMIC DNA]</scope>
    <source>
        <strain evidence="2 3">RR4-56</strain>
    </source>
</reference>
<name>A0A7L5BZ31_9RHOB</name>